<dbReference type="AlphaFoldDB" id="A0AAN6TDJ2"/>
<organism evidence="2 3">
    <name type="scientific">Canariomyces notabilis</name>
    <dbReference type="NCBI Taxonomy" id="2074819"/>
    <lineage>
        <taxon>Eukaryota</taxon>
        <taxon>Fungi</taxon>
        <taxon>Dikarya</taxon>
        <taxon>Ascomycota</taxon>
        <taxon>Pezizomycotina</taxon>
        <taxon>Sordariomycetes</taxon>
        <taxon>Sordariomycetidae</taxon>
        <taxon>Sordariales</taxon>
        <taxon>Chaetomiaceae</taxon>
        <taxon>Canariomyces</taxon>
    </lineage>
</organism>
<dbReference type="Proteomes" id="UP001302812">
    <property type="component" value="Unassembled WGS sequence"/>
</dbReference>
<proteinExistence type="predicted"/>
<accession>A0AAN6TDJ2</accession>
<keyword evidence="3" id="KW-1185">Reference proteome</keyword>
<gene>
    <name evidence="2" type="ORF">N656DRAFT_779247</name>
</gene>
<dbReference type="EMBL" id="MU853342">
    <property type="protein sequence ID" value="KAK4112383.1"/>
    <property type="molecule type" value="Genomic_DNA"/>
</dbReference>
<evidence type="ECO:0000313" key="3">
    <source>
        <dbReference type="Proteomes" id="UP001302812"/>
    </source>
</evidence>
<sequence length="159" mass="17035">MPSILTTLTLTITLALAIITTATATTGAGNTPGHRLNKRCSPRYDPDLALGYDPPAPCWQTFDPACRPFLAEGTEMTLDAAHGLAVVYGVSEHCKTQIVEELRREAAGGKNYDWVQKHGTLTVIPGPGADGSGNYILVISNMSEQAVARYTGLTYLSWP</sequence>
<protein>
    <recommendedName>
        <fullName evidence="4">Ecp2 effector protein domain-containing protein</fullName>
    </recommendedName>
</protein>
<feature type="signal peptide" evidence="1">
    <location>
        <begin position="1"/>
        <end position="24"/>
    </location>
</feature>
<evidence type="ECO:0000256" key="1">
    <source>
        <dbReference type="SAM" id="SignalP"/>
    </source>
</evidence>
<comment type="caution">
    <text evidence="2">The sequence shown here is derived from an EMBL/GenBank/DDBJ whole genome shotgun (WGS) entry which is preliminary data.</text>
</comment>
<keyword evidence="1" id="KW-0732">Signal</keyword>
<dbReference type="GeneID" id="89939280"/>
<evidence type="ECO:0008006" key="4">
    <source>
        <dbReference type="Google" id="ProtNLM"/>
    </source>
</evidence>
<reference evidence="2" key="1">
    <citation type="journal article" date="2023" name="Mol. Phylogenet. Evol.">
        <title>Genome-scale phylogeny and comparative genomics of the fungal order Sordariales.</title>
        <authorList>
            <person name="Hensen N."/>
            <person name="Bonometti L."/>
            <person name="Westerberg I."/>
            <person name="Brannstrom I.O."/>
            <person name="Guillou S."/>
            <person name="Cros-Aarteil S."/>
            <person name="Calhoun S."/>
            <person name="Haridas S."/>
            <person name="Kuo A."/>
            <person name="Mondo S."/>
            <person name="Pangilinan J."/>
            <person name="Riley R."/>
            <person name="LaButti K."/>
            <person name="Andreopoulos B."/>
            <person name="Lipzen A."/>
            <person name="Chen C."/>
            <person name="Yan M."/>
            <person name="Daum C."/>
            <person name="Ng V."/>
            <person name="Clum A."/>
            <person name="Steindorff A."/>
            <person name="Ohm R.A."/>
            <person name="Martin F."/>
            <person name="Silar P."/>
            <person name="Natvig D.O."/>
            <person name="Lalanne C."/>
            <person name="Gautier V."/>
            <person name="Ament-Velasquez S.L."/>
            <person name="Kruys A."/>
            <person name="Hutchinson M.I."/>
            <person name="Powell A.J."/>
            <person name="Barry K."/>
            <person name="Miller A.N."/>
            <person name="Grigoriev I.V."/>
            <person name="Debuchy R."/>
            <person name="Gladieux P."/>
            <person name="Hiltunen Thoren M."/>
            <person name="Johannesson H."/>
        </authorList>
    </citation>
    <scope>NUCLEOTIDE SEQUENCE</scope>
    <source>
        <strain evidence="2">CBS 508.74</strain>
    </source>
</reference>
<dbReference type="RefSeq" id="XP_064669953.1">
    <property type="nucleotide sequence ID" value="XM_064815155.1"/>
</dbReference>
<name>A0AAN6TDJ2_9PEZI</name>
<feature type="chain" id="PRO_5042861843" description="Ecp2 effector protein domain-containing protein" evidence="1">
    <location>
        <begin position="25"/>
        <end position="159"/>
    </location>
</feature>
<evidence type="ECO:0000313" key="2">
    <source>
        <dbReference type="EMBL" id="KAK4112383.1"/>
    </source>
</evidence>
<reference evidence="2" key="2">
    <citation type="submission" date="2023-05" db="EMBL/GenBank/DDBJ databases">
        <authorList>
            <consortium name="Lawrence Berkeley National Laboratory"/>
            <person name="Steindorff A."/>
            <person name="Hensen N."/>
            <person name="Bonometti L."/>
            <person name="Westerberg I."/>
            <person name="Brannstrom I.O."/>
            <person name="Guillou S."/>
            <person name="Cros-Aarteil S."/>
            <person name="Calhoun S."/>
            <person name="Haridas S."/>
            <person name="Kuo A."/>
            <person name="Mondo S."/>
            <person name="Pangilinan J."/>
            <person name="Riley R."/>
            <person name="Labutti K."/>
            <person name="Andreopoulos B."/>
            <person name="Lipzen A."/>
            <person name="Chen C."/>
            <person name="Yanf M."/>
            <person name="Daum C."/>
            <person name="Ng V."/>
            <person name="Clum A."/>
            <person name="Ohm R."/>
            <person name="Martin F."/>
            <person name="Silar P."/>
            <person name="Natvig D."/>
            <person name="Lalanne C."/>
            <person name="Gautier V."/>
            <person name="Ament-Velasquez S.L."/>
            <person name="Kruys A."/>
            <person name="Hutchinson M.I."/>
            <person name="Powell A.J."/>
            <person name="Barry K."/>
            <person name="Miller A.N."/>
            <person name="Grigoriev I.V."/>
            <person name="Debuchy R."/>
            <person name="Gladieux P."/>
            <person name="Thoren M.H."/>
            <person name="Johannesson H."/>
        </authorList>
    </citation>
    <scope>NUCLEOTIDE SEQUENCE</scope>
    <source>
        <strain evidence="2">CBS 508.74</strain>
    </source>
</reference>